<evidence type="ECO:0000313" key="2">
    <source>
        <dbReference type="EMBL" id="SDL41043.1"/>
    </source>
</evidence>
<proteinExistence type="predicted"/>
<dbReference type="EMBL" id="FNFB01000021">
    <property type="protein sequence ID" value="SDL41043.1"/>
    <property type="molecule type" value="Genomic_DNA"/>
</dbReference>
<dbReference type="OrthoDB" id="3535437at2"/>
<dbReference type="RefSeq" id="WP_090770513.1">
    <property type="nucleotide sequence ID" value="NZ_FNFB01000021.1"/>
</dbReference>
<gene>
    <name evidence="2" type="ORF">SAMN05421874_12115</name>
</gene>
<protein>
    <recommendedName>
        <fullName evidence="4">Secreted protein</fullName>
    </recommendedName>
</protein>
<accession>A0A1G9JW16</accession>
<name>A0A1G9JW16_9ACTN</name>
<reference evidence="2 3" key="1">
    <citation type="submission" date="2016-10" db="EMBL/GenBank/DDBJ databases">
        <authorList>
            <person name="de Groot N.N."/>
        </authorList>
    </citation>
    <scope>NUCLEOTIDE SEQUENCE [LARGE SCALE GENOMIC DNA]</scope>
    <source>
        <strain evidence="2 3">CGMCC 4.5681</strain>
    </source>
</reference>
<feature type="signal peptide" evidence="1">
    <location>
        <begin position="1"/>
        <end position="26"/>
    </location>
</feature>
<dbReference type="STRING" id="683260.SAMN05421874_12115"/>
<keyword evidence="3" id="KW-1185">Reference proteome</keyword>
<dbReference type="Proteomes" id="UP000198683">
    <property type="component" value="Unassembled WGS sequence"/>
</dbReference>
<evidence type="ECO:0000313" key="3">
    <source>
        <dbReference type="Proteomes" id="UP000198683"/>
    </source>
</evidence>
<keyword evidence="1" id="KW-0732">Signal</keyword>
<evidence type="ECO:0008006" key="4">
    <source>
        <dbReference type="Google" id="ProtNLM"/>
    </source>
</evidence>
<organism evidence="2 3">
    <name type="scientific">Nonomuraea maritima</name>
    <dbReference type="NCBI Taxonomy" id="683260"/>
    <lineage>
        <taxon>Bacteria</taxon>
        <taxon>Bacillati</taxon>
        <taxon>Actinomycetota</taxon>
        <taxon>Actinomycetes</taxon>
        <taxon>Streptosporangiales</taxon>
        <taxon>Streptosporangiaceae</taxon>
        <taxon>Nonomuraea</taxon>
    </lineage>
</organism>
<feature type="chain" id="PRO_5011615291" description="Secreted protein" evidence="1">
    <location>
        <begin position="27"/>
        <end position="166"/>
    </location>
</feature>
<evidence type="ECO:0000256" key="1">
    <source>
        <dbReference type="SAM" id="SignalP"/>
    </source>
</evidence>
<sequence length="166" mass="18001">MTTSRILTGLALATAAALAFAPAAQAATVTATATSDATSDAATTTWGPHYAPGKAAKTFGTLTATGEDHADLPTADTVRITGKLYDQTRRSSCGWAVFRITYRVGNNLPHRLHSVRDCTYRDAKLYRFSYRDVYQVELKVCSEGKAPRPSLVCQYAGTWKTLYLSK</sequence>
<dbReference type="AlphaFoldDB" id="A0A1G9JW16"/>